<dbReference type="InterPro" id="IPR003029">
    <property type="entry name" value="S1_domain"/>
</dbReference>
<keyword evidence="2" id="KW-0479">Metal-binding</keyword>
<organism evidence="7 8">
    <name type="scientific">Echinicola jeungdonensis</name>
    <dbReference type="NCBI Taxonomy" id="709343"/>
    <lineage>
        <taxon>Bacteria</taxon>
        <taxon>Pseudomonadati</taxon>
        <taxon>Bacteroidota</taxon>
        <taxon>Cytophagia</taxon>
        <taxon>Cytophagales</taxon>
        <taxon>Cyclobacteriaceae</taxon>
        <taxon>Echinicola</taxon>
    </lineage>
</organism>
<dbReference type="PANTHER" id="PTHR30001">
    <property type="entry name" value="RIBONUCLEASE"/>
    <property type="match status" value="1"/>
</dbReference>
<dbReference type="SUPFAM" id="SSF50249">
    <property type="entry name" value="Nucleic acid-binding proteins"/>
    <property type="match status" value="1"/>
</dbReference>
<dbReference type="Proteomes" id="UP001589654">
    <property type="component" value="Unassembled WGS sequence"/>
</dbReference>
<dbReference type="CDD" id="cd04453">
    <property type="entry name" value="S1_RNase_E"/>
    <property type="match status" value="1"/>
</dbReference>
<dbReference type="PANTHER" id="PTHR30001:SF0">
    <property type="entry name" value="RIBONUCLEASE G"/>
    <property type="match status" value="1"/>
</dbReference>
<evidence type="ECO:0000259" key="6">
    <source>
        <dbReference type="SMART" id="SM00316"/>
    </source>
</evidence>
<sequence length="523" mass="59040">MSTELVIDSAQNGSRIALLKNKGLVELHSDEEGNQFKVGDMYLGTVRKIVNGLNAAFIDVGYEKDAFLHYQDLGPKVKSLIKHTKQIRNNHSANVTLKGFELEPEIEKLGKISQVLSRNNQILVQVVKEPISTKGPRLSCELSLAGRYLVLVPFSNNVNVSKKIRSAEERRRLARLITSIKPANFGVIIRTVAESQSVTELDKDLRNLLNSWEDGMKKLMKAKSKDKVIGEMSMASSIVRDLLNESFDAITVEDEVIFDQIRSYIRSIAPEKEKIVKLYNGKAKLFESFGIEKQIKSLFGQSVSLPHGGYLIIEHTEALHVIDVNSGNKSNQESDQETTALKTNLVAVKEIARQLRLRDMGGIIVIDFIDMKKAENKKAVYEAMKSEMKEDRSKNTVLPLTKFGLMQITRQRVRPEVNIITKETCPACNGTGKIQASILVADKLEKDLDYMAVHQNVSHIKIGLHPYLHAYFTNGIISKRVKWFFKYFKWVKLIKDSSLPVTEYKFLDETGEDIELNIKSEAS</sequence>
<comment type="cofactor">
    <cofactor evidence="1">
        <name>Mg(2+)</name>
        <dbReference type="ChEBI" id="CHEBI:18420"/>
    </cofactor>
</comment>
<reference evidence="7 8" key="1">
    <citation type="submission" date="2024-09" db="EMBL/GenBank/DDBJ databases">
        <authorList>
            <person name="Sun Q."/>
            <person name="Mori K."/>
        </authorList>
    </citation>
    <scope>NUCLEOTIDE SEQUENCE [LARGE SCALE GENOMIC DNA]</scope>
    <source>
        <strain evidence="7 8">CECT 7682</strain>
    </source>
</reference>
<dbReference type="RefSeq" id="WP_290247637.1">
    <property type="nucleotide sequence ID" value="NZ_JAUFQT010000001.1"/>
</dbReference>
<dbReference type="SMART" id="SM00316">
    <property type="entry name" value="S1"/>
    <property type="match status" value="1"/>
</dbReference>
<keyword evidence="4" id="KW-0460">Magnesium</keyword>
<dbReference type="Pfam" id="PF10150">
    <property type="entry name" value="RNase_E_G"/>
    <property type="match status" value="1"/>
</dbReference>
<dbReference type="NCBIfam" id="TIGR00757">
    <property type="entry name" value="RNaseEG"/>
    <property type="match status" value="1"/>
</dbReference>
<comment type="caution">
    <text evidence="7">The sequence shown here is derived from an EMBL/GenBank/DDBJ whole genome shotgun (WGS) entry which is preliminary data.</text>
</comment>
<evidence type="ECO:0000313" key="7">
    <source>
        <dbReference type="EMBL" id="MFB9212489.1"/>
    </source>
</evidence>
<dbReference type="Gene3D" id="2.40.50.140">
    <property type="entry name" value="Nucleic acid-binding proteins"/>
    <property type="match status" value="1"/>
</dbReference>
<accession>A0ABV5J9A2</accession>
<dbReference type="InterPro" id="IPR004659">
    <property type="entry name" value="RNase_E/G"/>
</dbReference>
<evidence type="ECO:0000256" key="4">
    <source>
        <dbReference type="ARBA" id="ARBA00022842"/>
    </source>
</evidence>
<dbReference type="InterPro" id="IPR012340">
    <property type="entry name" value="NA-bd_OB-fold"/>
</dbReference>
<proteinExistence type="predicted"/>
<evidence type="ECO:0000256" key="3">
    <source>
        <dbReference type="ARBA" id="ARBA00022801"/>
    </source>
</evidence>
<dbReference type="EMBL" id="JBHMEW010000061">
    <property type="protein sequence ID" value="MFB9212489.1"/>
    <property type="molecule type" value="Genomic_DNA"/>
</dbReference>
<evidence type="ECO:0000313" key="8">
    <source>
        <dbReference type="Proteomes" id="UP001589654"/>
    </source>
</evidence>
<evidence type="ECO:0000256" key="2">
    <source>
        <dbReference type="ARBA" id="ARBA00022723"/>
    </source>
</evidence>
<keyword evidence="8" id="KW-1185">Reference proteome</keyword>
<dbReference type="InterPro" id="IPR019307">
    <property type="entry name" value="RNA-bd_AU-1/RNase_E/G"/>
</dbReference>
<protein>
    <submittedName>
        <fullName evidence="7">Ribonuclease E/G</fullName>
    </submittedName>
</protein>
<keyword evidence="3" id="KW-0378">Hydrolase</keyword>
<name>A0ABV5J9A2_9BACT</name>
<evidence type="ECO:0000256" key="1">
    <source>
        <dbReference type="ARBA" id="ARBA00001946"/>
    </source>
</evidence>
<gene>
    <name evidence="7" type="ORF">ACFFUR_11790</name>
</gene>
<feature type="domain" description="S1 motif" evidence="6">
    <location>
        <begin position="37"/>
        <end position="141"/>
    </location>
</feature>
<evidence type="ECO:0000256" key="5">
    <source>
        <dbReference type="ARBA" id="ARBA00022884"/>
    </source>
</evidence>
<keyword evidence="5" id="KW-0694">RNA-binding</keyword>